<organism evidence="3 4">
    <name type="scientific">Belliella alkalica</name>
    <dbReference type="NCBI Taxonomy" id="1730871"/>
    <lineage>
        <taxon>Bacteria</taxon>
        <taxon>Pseudomonadati</taxon>
        <taxon>Bacteroidota</taxon>
        <taxon>Cytophagia</taxon>
        <taxon>Cytophagales</taxon>
        <taxon>Cyclobacteriaceae</taxon>
        <taxon>Belliella</taxon>
    </lineage>
</organism>
<dbReference type="InterPro" id="IPR012338">
    <property type="entry name" value="Beta-lactam/transpept-like"/>
</dbReference>
<dbReference type="EMBL" id="JAKZGO010000019">
    <property type="protein sequence ID" value="MCH7415232.1"/>
    <property type="molecule type" value="Genomic_DNA"/>
</dbReference>
<dbReference type="Gene3D" id="3.40.710.10">
    <property type="entry name" value="DD-peptidase/beta-lactamase superfamily"/>
    <property type="match status" value="1"/>
</dbReference>
<dbReference type="RefSeq" id="WP_241414127.1">
    <property type="nucleotide sequence ID" value="NZ_JAKZGO010000019.1"/>
</dbReference>
<keyword evidence="4" id="KW-1185">Reference proteome</keyword>
<accession>A0ABS9VFL7</accession>
<evidence type="ECO:0000313" key="4">
    <source>
        <dbReference type="Proteomes" id="UP001165430"/>
    </source>
</evidence>
<proteinExistence type="predicted"/>
<dbReference type="Proteomes" id="UP001165430">
    <property type="component" value="Unassembled WGS sequence"/>
</dbReference>
<reference evidence="3" key="1">
    <citation type="submission" date="2022-03" db="EMBL/GenBank/DDBJ databases">
        <title>De novo assembled genomes of Belliella spp. (Cyclobacteriaceae) strains.</title>
        <authorList>
            <person name="Szabo A."/>
            <person name="Korponai K."/>
            <person name="Felfoldi T."/>
        </authorList>
    </citation>
    <scope>NUCLEOTIDE SEQUENCE</scope>
    <source>
        <strain evidence="3">DSM 111903</strain>
    </source>
</reference>
<dbReference type="SUPFAM" id="SSF56601">
    <property type="entry name" value="beta-lactamase/transpeptidase-like"/>
    <property type="match status" value="1"/>
</dbReference>
<feature type="domain" description="Beta-lactamase-related" evidence="2">
    <location>
        <begin position="59"/>
        <end position="336"/>
    </location>
</feature>
<evidence type="ECO:0000256" key="1">
    <source>
        <dbReference type="SAM" id="SignalP"/>
    </source>
</evidence>
<evidence type="ECO:0000313" key="3">
    <source>
        <dbReference type="EMBL" id="MCH7415232.1"/>
    </source>
</evidence>
<feature type="signal peptide" evidence="1">
    <location>
        <begin position="1"/>
        <end position="22"/>
    </location>
</feature>
<dbReference type="Pfam" id="PF00144">
    <property type="entry name" value="Beta-lactamase"/>
    <property type="match status" value="1"/>
</dbReference>
<dbReference type="InterPro" id="IPR001466">
    <property type="entry name" value="Beta-lactam-related"/>
</dbReference>
<name>A0ABS9VFL7_9BACT</name>
<feature type="chain" id="PRO_5046387811" evidence="1">
    <location>
        <begin position="23"/>
        <end position="353"/>
    </location>
</feature>
<dbReference type="PANTHER" id="PTHR43283:SF7">
    <property type="entry name" value="BETA-LACTAMASE-RELATED DOMAIN-CONTAINING PROTEIN"/>
    <property type="match status" value="1"/>
</dbReference>
<comment type="caution">
    <text evidence="3">The sequence shown here is derived from an EMBL/GenBank/DDBJ whole genome shotgun (WGS) entry which is preliminary data.</text>
</comment>
<sequence length="353" mass="39539">MKLLLKLAVLIISLANLSQVYAQELPLQSDLNKMEMLGWSQQDKIAIDSMANSMERINSLLIVKNDTLIYENYFNGFDKDGYSNIKSGSKSVLNILIGLAIQEGYINSIDQKIPEFLPEYFSDTTDLRKREISIKDLMTMQSGLKPTSLEHYASWVASEDWIAYALNLPLDADPGTYYGYSTGDTHLLGVILSKAVGMSALEFAQKHLFEPMGIHVTQWTADPLGFHEGGNNIFIKPIDYAKIGMMVKNGGRYNGKQIINSAWLEESLSFKVTPQGISRPFPIDGYGYLWWLIDASGYKTYCGIGFGGQYMMTIPDLDMIIVLTSKYKGSAPSQHFSDIAILINDYILKPIKN</sequence>
<keyword evidence="1" id="KW-0732">Signal</keyword>
<dbReference type="InterPro" id="IPR050789">
    <property type="entry name" value="Diverse_Enzym_Activities"/>
</dbReference>
<gene>
    <name evidence="3" type="ORF">MM213_17160</name>
</gene>
<dbReference type="PANTHER" id="PTHR43283">
    <property type="entry name" value="BETA-LACTAMASE-RELATED"/>
    <property type="match status" value="1"/>
</dbReference>
<protein>
    <submittedName>
        <fullName evidence="3">Beta-lactamase family protein</fullName>
    </submittedName>
</protein>
<evidence type="ECO:0000259" key="2">
    <source>
        <dbReference type="Pfam" id="PF00144"/>
    </source>
</evidence>